<evidence type="ECO:0000256" key="1">
    <source>
        <dbReference type="ARBA" id="ARBA00009179"/>
    </source>
</evidence>
<keyword evidence="10" id="KW-1185">Reference proteome</keyword>
<reference evidence="9 10" key="1">
    <citation type="submission" date="2018-03" db="EMBL/GenBank/DDBJ databases">
        <title>Genomic Encyclopedia of Archaeal and Bacterial Type Strains, Phase II (KMG-II): from individual species to whole genera.</title>
        <authorList>
            <person name="Goeker M."/>
        </authorList>
    </citation>
    <scope>NUCLEOTIDE SEQUENCE [LARGE SCALE GENOMIC DNA]</scope>
    <source>
        <strain evidence="9 10">DSM 28229</strain>
    </source>
</reference>
<dbReference type="InterPro" id="IPR029045">
    <property type="entry name" value="ClpP/crotonase-like_dom_sf"/>
</dbReference>
<dbReference type="GO" id="GO:0006508">
    <property type="term" value="P:proteolysis"/>
    <property type="evidence" value="ECO:0007669"/>
    <property type="project" value="UniProtKB-KW"/>
</dbReference>
<dbReference type="PANTHER" id="PTHR32060:SF30">
    <property type="entry name" value="CARBOXY-TERMINAL PROCESSING PROTEASE CTPA"/>
    <property type="match status" value="1"/>
</dbReference>
<dbReference type="OrthoDB" id="9812068at2"/>
<evidence type="ECO:0000259" key="8">
    <source>
        <dbReference type="SMART" id="SM00245"/>
    </source>
</evidence>
<comment type="similarity">
    <text evidence="1 5">Belongs to the peptidase S41A family.</text>
</comment>
<sequence>METRDDQNKLKNIYLPIIVALCICAGMWLGKFIYRDSRPNSFSQHSEKLDHILQYIDQFYVDSVNADHLSELAINRILEELDPHTSYIAPKNSEIVNSHLDEGFEGIGVEFRLLKDTIKVVNVLKDGPSSQAGIKAGDQLIYADTSLIAGTGKASNELVKKLRGKKGTIVNLKVKRYGVDSLINYAITRGHVPTPAVDAAFMLDSKSGYIRINKFGSSTYQEFKSSLDQLKEEGMTQLVLDLRDNGGGYLSHAVKIVDEFLDEGKLIVKTKGKYKDFDSKDYSTSNGAFKEGKLIVLINQYSASASEIVAGALQDYDRALIVGKRSFGKGLVQRQLELEDGALLRLTISRYYTPSGRSIQKPYEGGNYEQALGEVKSDSLQVYHTESGRTVLGGGGIVPDIEIKEKIDYSALYFELLQKDLFRDFAIKYISNHKADFDEMNLQEFSNTFTISNRIYDNFISYIKDKSLSHSVKIAQNQKALYKNTIKSTIGDVQWNTQGYYKVKSETDNYINEAMNNWPKLQELITNQEL</sequence>
<dbReference type="Gene3D" id="3.30.750.44">
    <property type="match status" value="1"/>
</dbReference>
<dbReference type="CDD" id="cd06782">
    <property type="entry name" value="cpPDZ_CPP-like"/>
    <property type="match status" value="1"/>
</dbReference>
<keyword evidence="3 5" id="KW-0378">Hydrolase</keyword>
<evidence type="ECO:0000256" key="5">
    <source>
        <dbReference type="RuleBase" id="RU004404"/>
    </source>
</evidence>
<evidence type="ECO:0000256" key="4">
    <source>
        <dbReference type="ARBA" id="ARBA00022825"/>
    </source>
</evidence>
<dbReference type="SMART" id="SM00228">
    <property type="entry name" value="PDZ"/>
    <property type="match status" value="1"/>
</dbReference>
<dbReference type="SUPFAM" id="SSF50156">
    <property type="entry name" value="PDZ domain-like"/>
    <property type="match status" value="1"/>
</dbReference>
<dbReference type="InterPro" id="IPR005151">
    <property type="entry name" value="Tail-specific_protease"/>
</dbReference>
<keyword evidence="6" id="KW-0472">Membrane</keyword>
<dbReference type="GO" id="GO:0004175">
    <property type="term" value="F:endopeptidase activity"/>
    <property type="evidence" value="ECO:0007669"/>
    <property type="project" value="TreeGrafter"/>
</dbReference>
<dbReference type="CDD" id="cd07560">
    <property type="entry name" value="Peptidase_S41_CPP"/>
    <property type="match status" value="1"/>
</dbReference>
<evidence type="ECO:0000259" key="7">
    <source>
        <dbReference type="SMART" id="SM00228"/>
    </source>
</evidence>
<evidence type="ECO:0000256" key="6">
    <source>
        <dbReference type="SAM" id="Phobius"/>
    </source>
</evidence>
<accession>A0A315Z8U8</accession>
<dbReference type="GO" id="GO:0030288">
    <property type="term" value="C:outer membrane-bounded periplasmic space"/>
    <property type="evidence" value="ECO:0007669"/>
    <property type="project" value="TreeGrafter"/>
</dbReference>
<dbReference type="Pfam" id="PF13180">
    <property type="entry name" value="PDZ_2"/>
    <property type="match status" value="1"/>
</dbReference>
<dbReference type="AlphaFoldDB" id="A0A315Z8U8"/>
<proteinExistence type="inferred from homology"/>
<keyword evidence="4 5" id="KW-0720">Serine protease</keyword>
<dbReference type="Gene3D" id="2.30.42.10">
    <property type="match status" value="1"/>
</dbReference>
<organism evidence="9 10">
    <name type="scientific">Sediminitomix flava</name>
    <dbReference type="NCBI Taxonomy" id="379075"/>
    <lineage>
        <taxon>Bacteria</taxon>
        <taxon>Pseudomonadati</taxon>
        <taxon>Bacteroidota</taxon>
        <taxon>Cytophagia</taxon>
        <taxon>Cytophagales</taxon>
        <taxon>Flammeovirgaceae</taxon>
        <taxon>Sediminitomix</taxon>
    </lineage>
</organism>
<dbReference type="EMBL" id="QGDO01000005">
    <property type="protein sequence ID" value="PWJ40120.1"/>
    <property type="molecule type" value="Genomic_DNA"/>
</dbReference>
<dbReference type="NCBIfam" id="TIGR00225">
    <property type="entry name" value="prc"/>
    <property type="match status" value="1"/>
</dbReference>
<dbReference type="RefSeq" id="WP_109620563.1">
    <property type="nucleotide sequence ID" value="NZ_QGDO01000005.1"/>
</dbReference>
<dbReference type="Proteomes" id="UP000245535">
    <property type="component" value="Unassembled WGS sequence"/>
</dbReference>
<dbReference type="SUPFAM" id="SSF52096">
    <property type="entry name" value="ClpP/crotonase"/>
    <property type="match status" value="1"/>
</dbReference>
<keyword evidence="6" id="KW-1133">Transmembrane helix</keyword>
<feature type="domain" description="Tail specific protease" evidence="8">
    <location>
        <begin position="180"/>
        <end position="362"/>
    </location>
</feature>
<evidence type="ECO:0000313" key="10">
    <source>
        <dbReference type="Proteomes" id="UP000245535"/>
    </source>
</evidence>
<dbReference type="GO" id="GO:0008236">
    <property type="term" value="F:serine-type peptidase activity"/>
    <property type="evidence" value="ECO:0007669"/>
    <property type="project" value="UniProtKB-KW"/>
</dbReference>
<dbReference type="PANTHER" id="PTHR32060">
    <property type="entry name" value="TAIL-SPECIFIC PROTEASE"/>
    <property type="match status" value="1"/>
</dbReference>
<dbReference type="Gene3D" id="3.90.226.10">
    <property type="entry name" value="2-enoyl-CoA Hydratase, Chain A, domain 1"/>
    <property type="match status" value="1"/>
</dbReference>
<dbReference type="SMART" id="SM00245">
    <property type="entry name" value="TSPc"/>
    <property type="match status" value="1"/>
</dbReference>
<protein>
    <submittedName>
        <fullName evidence="9">Carboxyl-terminal processing protease</fullName>
    </submittedName>
</protein>
<gene>
    <name evidence="9" type="ORF">BC781_105184</name>
</gene>
<evidence type="ECO:0000256" key="3">
    <source>
        <dbReference type="ARBA" id="ARBA00022801"/>
    </source>
</evidence>
<dbReference type="InterPro" id="IPR001478">
    <property type="entry name" value="PDZ"/>
</dbReference>
<dbReference type="GO" id="GO:0007165">
    <property type="term" value="P:signal transduction"/>
    <property type="evidence" value="ECO:0007669"/>
    <property type="project" value="TreeGrafter"/>
</dbReference>
<dbReference type="InterPro" id="IPR004447">
    <property type="entry name" value="Peptidase_S41A"/>
</dbReference>
<feature type="domain" description="PDZ" evidence="7">
    <location>
        <begin position="105"/>
        <end position="178"/>
    </location>
</feature>
<comment type="caution">
    <text evidence="9">The sequence shown here is derived from an EMBL/GenBank/DDBJ whole genome shotgun (WGS) entry which is preliminary data.</text>
</comment>
<dbReference type="Pfam" id="PF03572">
    <property type="entry name" value="Peptidase_S41"/>
    <property type="match status" value="1"/>
</dbReference>
<evidence type="ECO:0000313" key="9">
    <source>
        <dbReference type="EMBL" id="PWJ40120.1"/>
    </source>
</evidence>
<feature type="transmembrane region" description="Helical" evidence="6">
    <location>
        <begin position="12"/>
        <end position="34"/>
    </location>
</feature>
<evidence type="ECO:0000256" key="2">
    <source>
        <dbReference type="ARBA" id="ARBA00022670"/>
    </source>
</evidence>
<name>A0A315Z8U8_SEDFL</name>
<keyword evidence="6" id="KW-0812">Transmembrane</keyword>
<dbReference type="InterPro" id="IPR036034">
    <property type="entry name" value="PDZ_sf"/>
</dbReference>
<keyword evidence="2 5" id="KW-0645">Protease</keyword>